<feature type="domain" description="F-box" evidence="1">
    <location>
        <begin position="6"/>
        <end position="43"/>
    </location>
</feature>
<dbReference type="SUPFAM" id="SSF81383">
    <property type="entry name" value="F-box domain"/>
    <property type="match status" value="1"/>
</dbReference>
<dbReference type="InterPro" id="IPR050796">
    <property type="entry name" value="SCF_F-box_component"/>
</dbReference>
<dbReference type="CDD" id="cd22157">
    <property type="entry name" value="F-box_AtFBW1-like"/>
    <property type="match status" value="1"/>
</dbReference>
<dbReference type="Gene3D" id="1.20.1280.50">
    <property type="match status" value="1"/>
</dbReference>
<feature type="domain" description="F-box associated beta-propeller type 1" evidence="2">
    <location>
        <begin position="106"/>
        <end position="356"/>
    </location>
</feature>
<dbReference type="Proteomes" id="UP000515121">
    <property type="component" value="Unplaced"/>
</dbReference>
<dbReference type="OrthoDB" id="5314306at2759"/>
<evidence type="ECO:0000259" key="1">
    <source>
        <dbReference type="Pfam" id="PF00646"/>
    </source>
</evidence>
<dbReference type="RefSeq" id="XP_022751918.1">
    <property type="nucleotide sequence ID" value="XM_022896183.1"/>
</dbReference>
<dbReference type="Pfam" id="PF07734">
    <property type="entry name" value="FBA_1"/>
    <property type="match status" value="1"/>
</dbReference>
<dbReference type="GeneID" id="111300554"/>
<gene>
    <name evidence="4" type="primary">LOC111300554</name>
</gene>
<dbReference type="InterPro" id="IPR001810">
    <property type="entry name" value="F-box_dom"/>
</dbReference>
<dbReference type="InterPro" id="IPR017451">
    <property type="entry name" value="F-box-assoc_interact_dom"/>
</dbReference>
<dbReference type="AlphaFoldDB" id="A0A6P5ZGD6"/>
<keyword evidence="3" id="KW-1185">Reference proteome</keyword>
<organism evidence="3 4">
    <name type="scientific">Durio zibethinus</name>
    <name type="common">Durian</name>
    <dbReference type="NCBI Taxonomy" id="66656"/>
    <lineage>
        <taxon>Eukaryota</taxon>
        <taxon>Viridiplantae</taxon>
        <taxon>Streptophyta</taxon>
        <taxon>Embryophyta</taxon>
        <taxon>Tracheophyta</taxon>
        <taxon>Spermatophyta</taxon>
        <taxon>Magnoliopsida</taxon>
        <taxon>eudicotyledons</taxon>
        <taxon>Gunneridae</taxon>
        <taxon>Pentapetalae</taxon>
        <taxon>rosids</taxon>
        <taxon>malvids</taxon>
        <taxon>Malvales</taxon>
        <taxon>Malvaceae</taxon>
        <taxon>Helicteroideae</taxon>
        <taxon>Durio</taxon>
    </lineage>
</organism>
<dbReference type="InterPro" id="IPR006527">
    <property type="entry name" value="F-box-assoc_dom_typ1"/>
</dbReference>
<dbReference type="PANTHER" id="PTHR31672:SF13">
    <property type="entry name" value="F-BOX PROTEIN CPR30-LIKE"/>
    <property type="match status" value="1"/>
</dbReference>
<evidence type="ECO:0000313" key="3">
    <source>
        <dbReference type="Proteomes" id="UP000515121"/>
    </source>
</evidence>
<dbReference type="KEGG" id="dzi:111300554"/>
<proteinExistence type="predicted"/>
<protein>
    <submittedName>
        <fullName evidence="4">F-box/kelch-repeat protein At3g23880-like isoform X1</fullName>
    </submittedName>
</protein>
<dbReference type="NCBIfam" id="TIGR01640">
    <property type="entry name" value="F_box_assoc_1"/>
    <property type="match status" value="1"/>
</dbReference>
<dbReference type="PANTHER" id="PTHR31672">
    <property type="entry name" value="BNACNNG10540D PROTEIN"/>
    <property type="match status" value="1"/>
</dbReference>
<evidence type="ECO:0000313" key="4">
    <source>
        <dbReference type="RefSeq" id="XP_022751918.1"/>
    </source>
</evidence>
<dbReference type="InterPro" id="IPR036047">
    <property type="entry name" value="F-box-like_dom_sf"/>
</dbReference>
<sequence length="378" mass="43294">MAVDANLPEDVTFEILARLPVKSLKRFQCIQKSWLALIQSPEFASAHFTFSKAKAYPLVKRDSDFTRKPIISLLSNETLDVKVDLDIPNLFGRNARCIRIQGSCINGIVCLWSDDDIVIWNPATKEFKVISDLEVDNLVREPYSCSLILTRFNYYWDAVGFSHDSETDDYKVVRIGSCCCKCCFLPNISVDVYSSSTNSWRSHPKIWPYSSILQGRCPDSQVYLNGSYHWWAITEGDLDKEIILTFDMTNEIFIETPFPDGVFGHFYFTSRIDKFMVINGCVARVFCSNHEEIDKRFDVWVLGELGVKESWTGLFTIGPVLGIQRPLAIDNNGGFYFENEEGKVVWYHPSTQETNTLKIQRKSLQVLIYAETLLSLEN</sequence>
<evidence type="ECO:0000259" key="2">
    <source>
        <dbReference type="Pfam" id="PF07734"/>
    </source>
</evidence>
<reference evidence="4" key="1">
    <citation type="submission" date="2025-08" db="UniProtKB">
        <authorList>
            <consortium name="RefSeq"/>
        </authorList>
    </citation>
    <scope>IDENTIFICATION</scope>
    <source>
        <tissue evidence="4">Fruit stalk</tissue>
    </source>
</reference>
<accession>A0A6P5ZGD6</accession>
<dbReference type="Pfam" id="PF00646">
    <property type="entry name" value="F-box"/>
    <property type="match status" value="1"/>
</dbReference>
<name>A0A6P5ZGD6_DURZI</name>